<dbReference type="InParanoid" id="A0A1X2HNC7"/>
<feature type="region of interest" description="Disordered" evidence="12">
    <location>
        <begin position="479"/>
        <end position="508"/>
    </location>
</feature>
<evidence type="ECO:0000256" key="4">
    <source>
        <dbReference type="ARBA" id="ARBA00022741"/>
    </source>
</evidence>
<reference evidence="15 16" key="1">
    <citation type="submission" date="2016-07" db="EMBL/GenBank/DDBJ databases">
        <title>Pervasive Adenine N6-methylation of Active Genes in Fungi.</title>
        <authorList>
            <consortium name="DOE Joint Genome Institute"/>
            <person name="Mondo S.J."/>
            <person name="Dannebaum R.O."/>
            <person name="Kuo R.C."/>
            <person name="Labutti K."/>
            <person name="Haridas S."/>
            <person name="Kuo A."/>
            <person name="Salamov A."/>
            <person name="Ahrendt S.R."/>
            <person name="Lipzen A."/>
            <person name="Sullivan W."/>
            <person name="Andreopoulos W.B."/>
            <person name="Clum A."/>
            <person name="Lindquist E."/>
            <person name="Daum C."/>
            <person name="Ramamoorthy G.K."/>
            <person name="Gryganskyi A."/>
            <person name="Culley D."/>
            <person name="Magnuson J.K."/>
            <person name="James T.Y."/>
            <person name="O'Malley M.A."/>
            <person name="Stajich J.E."/>
            <person name="Spatafora J.W."/>
            <person name="Visel A."/>
            <person name="Grigoriev I.V."/>
        </authorList>
    </citation>
    <scope>NUCLEOTIDE SEQUENCE [LARGE SCALE GENOMIC DNA]</scope>
    <source>
        <strain evidence="15 16">NRRL 2496</strain>
    </source>
</reference>
<evidence type="ECO:0000259" key="13">
    <source>
        <dbReference type="SMART" id="SM00382"/>
    </source>
</evidence>
<evidence type="ECO:0000256" key="2">
    <source>
        <dbReference type="ARBA" id="ARBA00007448"/>
    </source>
</evidence>
<evidence type="ECO:0000256" key="9">
    <source>
        <dbReference type="ARBA" id="ARBA00023128"/>
    </source>
</evidence>
<dbReference type="PANTHER" id="PTHR23070">
    <property type="entry name" value="BCS1 AAA-TYPE ATPASE"/>
    <property type="match status" value="1"/>
</dbReference>
<evidence type="ECO:0000259" key="14">
    <source>
        <dbReference type="SMART" id="SM01024"/>
    </source>
</evidence>
<evidence type="ECO:0000256" key="5">
    <source>
        <dbReference type="ARBA" id="ARBA00022792"/>
    </source>
</evidence>
<proteinExistence type="inferred from homology"/>
<keyword evidence="6" id="KW-0378">Hydrolase</keyword>
<evidence type="ECO:0000256" key="6">
    <source>
        <dbReference type="ARBA" id="ARBA00022801"/>
    </source>
</evidence>
<dbReference type="Pfam" id="PF00004">
    <property type="entry name" value="AAA"/>
    <property type="match status" value="1"/>
</dbReference>
<evidence type="ECO:0000256" key="7">
    <source>
        <dbReference type="ARBA" id="ARBA00022840"/>
    </source>
</evidence>
<name>A0A1X2HNC7_SYNRA</name>
<dbReference type="Pfam" id="PF25426">
    <property type="entry name" value="AAA_lid_BCS1"/>
    <property type="match status" value="1"/>
</dbReference>
<evidence type="ECO:0000256" key="12">
    <source>
        <dbReference type="SAM" id="MobiDB-lite"/>
    </source>
</evidence>
<keyword evidence="5" id="KW-0999">Mitochondrion inner membrane</keyword>
<feature type="domain" description="BCS1 N-terminal" evidence="14">
    <location>
        <begin position="69"/>
        <end position="250"/>
    </location>
</feature>
<sequence>MAAVGSLTTPYVSLIVRRANGYSRQFSSLPPPVPGDPTTTASGSLGGAIASIADKLGMGEFATGGLQLAVIGGALASFRYFGGFLFEYIKKRTIVTADFDSRDESYSWILNWLSEHPYSKTATQFSVSTTITRAGQRLTGEGLDAMLPPIYFLPAPGIHIFTYHNRILWLSRERPNTSSPAAAASPNNASLERIKISTFGRSRAILQNLVLEAQKKYIARDLRRTVVYAADQYGAWRRTRSRPKRPLSTIVIPSNVKTHLVVDAQEFLTSEEWYSDRGIPYRRGYLLYGSPGSGKTSFVYSLAGELGLSIYVVNLSNKSLTDDTLGELVSETPSRCILLIEDVDAAFVQRTRGESTAANNITFSGLLNAIDGVAAQEGRILCMTTNHIEKLDSALIRPGRIDVRVHFGNATRKQAHELFTKFYPNLSEDEKQKMAHAFSSKVPELEFSMAHLQGFLMGHKRSPTAAIEQVSDWIVNHKSQEGADSSTTEGTSAVEDINAANMQTSSPQ</sequence>
<dbReference type="OMA" id="LFMTTNK"/>
<dbReference type="InterPro" id="IPR027417">
    <property type="entry name" value="P-loop_NTPase"/>
</dbReference>
<dbReference type="OrthoDB" id="10251412at2759"/>
<dbReference type="InterPro" id="IPR003959">
    <property type="entry name" value="ATPase_AAA_core"/>
</dbReference>
<evidence type="ECO:0000256" key="1">
    <source>
        <dbReference type="ARBA" id="ARBA00004434"/>
    </source>
</evidence>
<comment type="catalytic activity">
    <reaction evidence="11">
        <text>ATP + H2O = ADP + phosphate + H(+)</text>
        <dbReference type="Rhea" id="RHEA:13065"/>
        <dbReference type="ChEBI" id="CHEBI:15377"/>
        <dbReference type="ChEBI" id="CHEBI:15378"/>
        <dbReference type="ChEBI" id="CHEBI:30616"/>
        <dbReference type="ChEBI" id="CHEBI:43474"/>
        <dbReference type="ChEBI" id="CHEBI:456216"/>
    </reaction>
    <physiologicalReaction direction="left-to-right" evidence="11">
        <dbReference type="Rhea" id="RHEA:13066"/>
    </physiologicalReaction>
</comment>
<dbReference type="SMART" id="SM00382">
    <property type="entry name" value="AAA"/>
    <property type="match status" value="1"/>
</dbReference>
<dbReference type="Gene3D" id="3.40.50.300">
    <property type="entry name" value="P-loop containing nucleotide triphosphate hydrolases"/>
    <property type="match status" value="1"/>
</dbReference>
<keyword evidence="9" id="KW-0496">Mitochondrion</keyword>
<keyword evidence="10" id="KW-0472">Membrane</keyword>
<keyword evidence="7" id="KW-0067">ATP-binding</keyword>
<dbReference type="CDD" id="cd19510">
    <property type="entry name" value="RecA-like_BCS1"/>
    <property type="match status" value="1"/>
</dbReference>
<dbReference type="Pfam" id="PF08740">
    <property type="entry name" value="BCS1_N"/>
    <property type="match status" value="1"/>
</dbReference>
<keyword evidence="8" id="KW-1133">Transmembrane helix</keyword>
<comment type="similarity">
    <text evidence="2">Belongs to the AAA ATPase family. BCS1 subfamily.</text>
</comment>
<dbReference type="GO" id="GO:0005524">
    <property type="term" value="F:ATP binding"/>
    <property type="evidence" value="ECO:0007669"/>
    <property type="project" value="UniProtKB-KW"/>
</dbReference>
<evidence type="ECO:0000256" key="10">
    <source>
        <dbReference type="ARBA" id="ARBA00023136"/>
    </source>
</evidence>
<evidence type="ECO:0000256" key="11">
    <source>
        <dbReference type="ARBA" id="ARBA00048778"/>
    </source>
</evidence>
<dbReference type="InterPro" id="IPR050747">
    <property type="entry name" value="Mitochondrial_chaperone_BCS1"/>
</dbReference>
<comment type="caution">
    <text evidence="15">The sequence shown here is derived from an EMBL/GenBank/DDBJ whole genome shotgun (WGS) entry which is preliminary data.</text>
</comment>
<keyword evidence="3" id="KW-0812">Transmembrane</keyword>
<evidence type="ECO:0000313" key="15">
    <source>
        <dbReference type="EMBL" id="ORZ00861.1"/>
    </source>
</evidence>
<evidence type="ECO:0000256" key="8">
    <source>
        <dbReference type="ARBA" id="ARBA00022989"/>
    </source>
</evidence>
<comment type="subcellular location">
    <subcellularLocation>
        <location evidence="1">Mitochondrion inner membrane</location>
        <topology evidence="1">Single-pass membrane protein</topology>
    </subcellularLocation>
</comment>
<dbReference type="AlphaFoldDB" id="A0A1X2HNC7"/>
<dbReference type="GO" id="GO:0005743">
    <property type="term" value="C:mitochondrial inner membrane"/>
    <property type="evidence" value="ECO:0007669"/>
    <property type="project" value="UniProtKB-SubCell"/>
</dbReference>
<protein>
    <submittedName>
        <fullName evidence="15">BCS1 N terminal-domain-containing protein</fullName>
    </submittedName>
</protein>
<organism evidence="15 16">
    <name type="scientific">Syncephalastrum racemosum</name>
    <name type="common">Filamentous fungus</name>
    <dbReference type="NCBI Taxonomy" id="13706"/>
    <lineage>
        <taxon>Eukaryota</taxon>
        <taxon>Fungi</taxon>
        <taxon>Fungi incertae sedis</taxon>
        <taxon>Mucoromycota</taxon>
        <taxon>Mucoromycotina</taxon>
        <taxon>Mucoromycetes</taxon>
        <taxon>Mucorales</taxon>
        <taxon>Syncephalastraceae</taxon>
        <taxon>Syncephalastrum</taxon>
    </lineage>
</organism>
<dbReference type="InterPro" id="IPR057495">
    <property type="entry name" value="AAA_lid_BCS1"/>
</dbReference>
<evidence type="ECO:0000313" key="16">
    <source>
        <dbReference type="Proteomes" id="UP000242180"/>
    </source>
</evidence>
<evidence type="ECO:0000256" key="3">
    <source>
        <dbReference type="ARBA" id="ARBA00022692"/>
    </source>
</evidence>
<feature type="domain" description="AAA+ ATPase" evidence="13">
    <location>
        <begin position="281"/>
        <end position="411"/>
    </location>
</feature>
<feature type="compositionally biased region" description="Polar residues" evidence="12">
    <location>
        <begin position="482"/>
        <end position="491"/>
    </location>
</feature>
<dbReference type="STRING" id="13706.A0A1X2HNC7"/>
<dbReference type="EMBL" id="MCGN01000002">
    <property type="protein sequence ID" value="ORZ00861.1"/>
    <property type="molecule type" value="Genomic_DNA"/>
</dbReference>
<dbReference type="InterPro" id="IPR003593">
    <property type="entry name" value="AAA+_ATPase"/>
</dbReference>
<dbReference type="SUPFAM" id="SSF52540">
    <property type="entry name" value="P-loop containing nucleoside triphosphate hydrolases"/>
    <property type="match status" value="1"/>
</dbReference>
<dbReference type="Proteomes" id="UP000242180">
    <property type="component" value="Unassembled WGS sequence"/>
</dbReference>
<dbReference type="GO" id="GO:0016887">
    <property type="term" value="F:ATP hydrolysis activity"/>
    <property type="evidence" value="ECO:0007669"/>
    <property type="project" value="InterPro"/>
</dbReference>
<dbReference type="InterPro" id="IPR014851">
    <property type="entry name" value="BCS1_N"/>
</dbReference>
<dbReference type="SMART" id="SM01024">
    <property type="entry name" value="BCS1_N"/>
    <property type="match status" value="1"/>
</dbReference>
<keyword evidence="16" id="KW-1185">Reference proteome</keyword>
<keyword evidence="4" id="KW-0547">Nucleotide-binding</keyword>
<accession>A0A1X2HNC7</accession>
<gene>
    <name evidence="15" type="ORF">BCR43DRAFT_511805</name>
</gene>